<dbReference type="InParanoid" id="C5LXA8"/>
<keyword evidence="3" id="KW-0812">Transmembrane</keyword>
<name>C5LXA8_PERM5</name>
<keyword evidence="10" id="KW-1185">Reference proteome</keyword>
<dbReference type="PANTHER" id="PTHR12246">
    <property type="entry name" value="PALMITOYLTRANSFERASE ZDHHC16"/>
    <property type="match status" value="1"/>
</dbReference>
<dbReference type="PROSITE" id="PS50216">
    <property type="entry name" value="DHHC"/>
    <property type="match status" value="1"/>
</dbReference>
<comment type="catalytic activity">
    <reaction evidence="7">
        <text>L-cysteinyl-[protein] + hexadecanoyl-CoA = S-hexadecanoyl-L-cysteinyl-[protein] + CoA</text>
        <dbReference type="Rhea" id="RHEA:36683"/>
        <dbReference type="Rhea" id="RHEA-COMP:10131"/>
        <dbReference type="Rhea" id="RHEA-COMP:11032"/>
        <dbReference type="ChEBI" id="CHEBI:29950"/>
        <dbReference type="ChEBI" id="CHEBI:57287"/>
        <dbReference type="ChEBI" id="CHEBI:57379"/>
        <dbReference type="ChEBI" id="CHEBI:74151"/>
        <dbReference type="EC" id="2.3.1.225"/>
    </reaction>
</comment>
<feature type="domain" description="Palmitoyltransferase DHHC" evidence="8">
    <location>
        <begin position="25"/>
        <end position="80"/>
    </location>
</feature>
<dbReference type="Pfam" id="PF01529">
    <property type="entry name" value="DHHC"/>
    <property type="match status" value="1"/>
</dbReference>
<evidence type="ECO:0000256" key="6">
    <source>
        <dbReference type="ARBA" id="ARBA00023315"/>
    </source>
</evidence>
<evidence type="ECO:0000256" key="5">
    <source>
        <dbReference type="ARBA" id="ARBA00023136"/>
    </source>
</evidence>
<organism evidence="10">
    <name type="scientific">Perkinsus marinus (strain ATCC 50983 / TXsc)</name>
    <dbReference type="NCBI Taxonomy" id="423536"/>
    <lineage>
        <taxon>Eukaryota</taxon>
        <taxon>Sar</taxon>
        <taxon>Alveolata</taxon>
        <taxon>Perkinsozoa</taxon>
        <taxon>Perkinsea</taxon>
        <taxon>Perkinsida</taxon>
        <taxon>Perkinsidae</taxon>
        <taxon>Perkinsus</taxon>
    </lineage>
</organism>
<protein>
    <recommendedName>
        <fullName evidence="7">Palmitoyltransferase</fullName>
        <ecNumber evidence="7">2.3.1.225</ecNumber>
    </recommendedName>
</protein>
<evidence type="ECO:0000313" key="9">
    <source>
        <dbReference type="EMBL" id="EEQ98657.1"/>
    </source>
</evidence>
<sequence>GSSMIVIRASLGDPGYVDWTIPPDGSNVCIKCTGSWKPLRAHHCSRCQRCVYRMDHHCIWINNCVGYKNQKLFILFLIYV</sequence>
<feature type="non-terminal residue" evidence="9">
    <location>
        <position position="80"/>
    </location>
</feature>
<dbReference type="EMBL" id="GG686414">
    <property type="protein sequence ID" value="EEQ98657.1"/>
    <property type="molecule type" value="Genomic_DNA"/>
</dbReference>
<accession>C5LXA8</accession>
<dbReference type="InterPro" id="IPR001594">
    <property type="entry name" value="Palmitoyltrfase_DHHC"/>
</dbReference>
<comment type="subcellular location">
    <subcellularLocation>
        <location evidence="1">Membrane</location>
        <topology evidence="1">Multi-pass membrane protein</topology>
    </subcellularLocation>
</comment>
<evidence type="ECO:0000256" key="1">
    <source>
        <dbReference type="ARBA" id="ARBA00004141"/>
    </source>
</evidence>
<gene>
    <name evidence="9" type="ORF">Pmar_PMAR016900</name>
</gene>
<evidence type="ECO:0000313" key="10">
    <source>
        <dbReference type="Proteomes" id="UP000007800"/>
    </source>
</evidence>
<evidence type="ECO:0000256" key="7">
    <source>
        <dbReference type="RuleBase" id="RU079119"/>
    </source>
</evidence>
<dbReference type="GeneID" id="9062365"/>
<keyword evidence="5" id="KW-0472">Membrane</keyword>
<comment type="similarity">
    <text evidence="7">Belongs to the DHHC palmitoyltransferase family.</text>
</comment>
<feature type="non-terminal residue" evidence="9">
    <location>
        <position position="1"/>
    </location>
</feature>
<keyword evidence="4" id="KW-1133">Transmembrane helix</keyword>
<keyword evidence="6 7" id="KW-0012">Acyltransferase</keyword>
<dbReference type="AlphaFoldDB" id="C5LXA8"/>
<dbReference type="RefSeq" id="XP_002765940.1">
    <property type="nucleotide sequence ID" value="XM_002765894.1"/>
</dbReference>
<comment type="domain">
    <text evidence="7">The DHHC domain is required for palmitoyltransferase activity.</text>
</comment>
<dbReference type="OrthoDB" id="331948at2759"/>
<dbReference type="InterPro" id="IPR039859">
    <property type="entry name" value="PFA4/ZDH16/20/ERF2-like"/>
</dbReference>
<keyword evidence="2 7" id="KW-0808">Transferase</keyword>
<reference evidence="9 10" key="1">
    <citation type="submission" date="2008-07" db="EMBL/GenBank/DDBJ databases">
        <authorList>
            <person name="El-Sayed N."/>
            <person name="Caler E."/>
            <person name="Inman J."/>
            <person name="Amedeo P."/>
            <person name="Hass B."/>
            <person name="Wortman J."/>
        </authorList>
    </citation>
    <scope>NUCLEOTIDE SEQUENCE [LARGE SCALE GENOMIC DNA]</scope>
    <source>
        <strain evidence="10">ATCC 50983 / TXsc</strain>
    </source>
</reference>
<dbReference type="EC" id="2.3.1.225" evidence="7"/>
<dbReference type="Proteomes" id="UP000007800">
    <property type="component" value="Unassembled WGS sequence"/>
</dbReference>
<dbReference type="GO" id="GO:0016020">
    <property type="term" value="C:membrane"/>
    <property type="evidence" value="ECO:0007669"/>
    <property type="project" value="UniProtKB-SubCell"/>
</dbReference>
<evidence type="ECO:0000256" key="3">
    <source>
        <dbReference type="ARBA" id="ARBA00022692"/>
    </source>
</evidence>
<evidence type="ECO:0000256" key="4">
    <source>
        <dbReference type="ARBA" id="ARBA00022989"/>
    </source>
</evidence>
<evidence type="ECO:0000259" key="8">
    <source>
        <dbReference type="Pfam" id="PF01529"/>
    </source>
</evidence>
<evidence type="ECO:0000256" key="2">
    <source>
        <dbReference type="ARBA" id="ARBA00022679"/>
    </source>
</evidence>
<dbReference type="GO" id="GO:0019706">
    <property type="term" value="F:protein-cysteine S-palmitoyltransferase activity"/>
    <property type="evidence" value="ECO:0007669"/>
    <property type="project" value="UniProtKB-EC"/>
</dbReference>
<proteinExistence type="inferred from homology"/>